<evidence type="ECO:0000313" key="1">
    <source>
        <dbReference type="EMBL" id="KAJ9125930.1"/>
    </source>
</evidence>
<proteinExistence type="predicted"/>
<organism evidence="1 2">
    <name type="scientific">Naganishia onofrii</name>
    <dbReference type="NCBI Taxonomy" id="1851511"/>
    <lineage>
        <taxon>Eukaryota</taxon>
        <taxon>Fungi</taxon>
        <taxon>Dikarya</taxon>
        <taxon>Basidiomycota</taxon>
        <taxon>Agaricomycotina</taxon>
        <taxon>Tremellomycetes</taxon>
        <taxon>Filobasidiales</taxon>
        <taxon>Filobasidiaceae</taxon>
        <taxon>Naganishia</taxon>
    </lineage>
</organism>
<comment type="caution">
    <text evidence="1">The sequence shown here is derived from an EMBL/GenBank/DDBJ whole genome shotgun (WGS) entry which is preliminary data.</text>
</comment>
<name>A0ACC2XQL8_9TREE</name>
<reference evidence="1" key="1">
    <citation type="submission" date="2023-04" db="EMBL/GenBank/DDBJ databases">
        <title>Draft Genome sequencing of Naganishia species isolated from polar environments using Oxford Nanopore Technology.</title>
        <authorList>
            <person name="Leo P."/>
            <person name="Venkateswaran K."/>
        </authorList>
    </citation>
    <scope>NUCLEOTIDE SEQUENCE</scope>
    <source>
        <strain evidence="1">DBVPG 5303</strain>
    </source>
</reference>
<keyword evidence="2" id="KW-1185">Reference proteome</keyword>
<dbReference type="Proteomes" id="UP001234202">
    <property type="component" value="Unassembled WGS sequence"/>
</dbReference>
<evidence type="ECO:0000313" key="2">
    <source>
        <dbReference type="Proteomes" id="UP001234202"/>
    </source>
</evidence>
<accession>A0ACC2XQL8</accession>
<gene>
    <name evidence="1" type="ORF">QFC24_002715</name>
</gene>
<protein>
    <submittedName>
        <fullName evidence="1">Uncharacterized protein</fullName>
    </submittedName>
</protein>
<dbReference type="EMBL" id="JASBWV010000007">
    <property type="protein sequence ID" value="KAJ9125930.1"/>
    <property type="molecule type" value="Genomic_DNA"/>
</dbReference>
<sequence length="282" mass="32318">MYNVTPPSTLAVEKRKSPNRLTGSPRSHRLLNSTILFIFLASLFSLYACPPPNSTTSEPSIYTKLNPFVATPHLIPAWESYVCKPTNAYRTRVLEPYVVPHIKNRIRKVRENPIVRNYIEPVAVRAQVQGQNLWKTRLERPFKRGSLIAHQLHGRYVAPTYPVLKARINRLVAYVQYQLEHAYATISKLVSSHPTYAKLKHQVTPLYHTTKSRVIHGYHAIIPHVHRARKSAHPHVKRLSGQAYLRGRQGVDVTRASVIPRFAKTLETGLEHVEKIWERISA</sequence>